<feature type="compositionally biased region" description="Low complexity" evidence="11">
    <location>
        <begin position="132"/>
        <end position="141"/>
    </location>
</feature>
<keyword evidence="3" id="KW-0479">Metal-binding</keyword>
<feature type="region of interest" description="Disordered" evidence="11">
    <location>
        <begin position="132"/>
        <end position="249"/>
    </location>
</feature>
<evidence type="ECO:0000256" key="1">
    <source>
        <dbReference type="ARBA" id="ARBA00004123"/>
    </source>
</evidence>
<feature type="region of interest" description="Disordered" evidence="11">
    <location>
        <begin position="1176"/>
        <end position="1243"/>
    </location>
</feature>
<feature type="domain" description="PHD-type" evidence="12">
    <location>
        <begin position="266"/>
        <end position="327"/>
    </location>
</feature>
<feature type="compositionally biased region" description="Low complexity" evidence="11">
    <location>
        <begin position="1183"/>
        <end position="1215"/>
    </location>
</feature>
<dbReference type="GO" id="GO:0000981">
    <property type="term" value="F:DNA-binding transcription factor activity, RNA polymerase II-specific"/>
    <property type="evidence" value="ECO:0007669"/>
    <property type="project" value="TreeGrafter"/>
</dbReference>
<evidence type="ECO:0000256" key="6">
    <source>
        <dbReference type="ARBA" id="ARBA00022833"/>
    </source>
</evidence>
<evidence type="ECO:0000313" key="15">
    <source>
        <dbReference type="Proteomes" id="UP000685013"/>
    </source>
</evidence>
<dbReference type="Pfam" id="PF24435">
    <property type="entry name" value="RRM_NFXL1"/>
    <property type="match status" value="1"/>
</dbReference>
<evidence type="ECO:0000313" key="14">
    <source>
        <dbReference type="EMBL" id="KAG6572977.1"/>
    </source>
</evidence>
<dbReference type="InterPro" id="IPR019787">
    <property type="entry name" value="Znf_PHD-finger"/>
</dbReference>
<keyword evidence="5 10" id="KW-0863">Zinc-finger</keyword>
<dbReference type="InterPro" id="IPR001841">
    <property type="entry name" value="Znf_RING"/>
</dbReference>
<evidence type="ECO:0000256" key="3">
    <source>
        <dbReference type="ARBA" id="ARBA00022723"/>
    </source>
</evidence>
<evidence type="ECO:0000256" key="8">
    <source>
        <dbReference type="ARBA" id="ARBA00023163"/>
    </source>
</evidence>
<dbReference type="InterPro" id="IPR034078">
    <property type="entry name" value="NFX1_fam"/>
</dbReference>
<proteinExistence type="inferred from homology"/>
<dbReference type="AlphaFoldDB" id="A0AAV6M0I3"/>
<evidence type="ECO:0000256" key="9">
    <source>
        <dbReference type="ARBA" id="ARBA00023242"/>
    </source>
</evidence>
<comment type="subcellular location">
    <subcellularLocation>
        <location evidence="1">Nucleus</location>
    </subcellularLocation>
</comment>
<feature type="compositionally biased region" description="Basic and acidic residues" evidence="11">
    <location>
        <begin position="229"/>
        <end position="247"/>
    </location>
</feature>
<feature type="non-terminal residue" evidence="14">
    <location>
        <position position="1"/>
    </location>
</feature>
<feature type="compositionally biased region" description="Low complexity" evidence="11">
    <location>
        <begin position="1104"/>
        <end position="1124"/>
    </location>
</feature>
<dbReference type="PROSITE" id="PS50089">
    <property type="entry name" value="ZF_RING_2"/>
    <property type="match status" value="1"/>
</dbReference>
<keyword evidence="4" id="KW-0677">Repeat</keyword>
<dbReference type="GO" id="GO:0008270">
    <property type="term" value="F:zinc ion binding"/>
    <property type="evidence" value="ECO:0007669"/>
    <property type="project" value="UniProtKB-KW"/>
</dbReference>
<evidence type="ECO:0000256" key="4">
    <source>
        <dbReference type="ARBA" id="ARBA00022737"/>
    </source>
</evidence>
<evidence type="ECO:0000259" key="13">
    <source>
        <dbReference type="PROSITE" id="PS50089"/>
    </source>
</evidence>
<dbReference type="CDD" id="cd06008">
    <property type="entry name" value="NF-X1-zinc-finger"/>
    <property type="match status" value="8"/>
</dbReference>
<evidence type="ECO:0000256" key="2">
    <source>
        <dbReference type="ARBA" id="ARBA00007269"/>
    </source>
</evidence>
<feature type="region of interest" description="Disordered" evidence="11">
    <location>
        <begin position="1104"/>
        <end position="1132"/>
    </location>
</feature>
<comment type="caution">
    <text evidence="14">The sequence shown here is derived from an EMBL/GenBank/DDBJ whole genome shotgun (WGS) entry which is preliminary data.</text>
</comment>
<dbReference type="InterPro" id="IPR000967">
    <property type="entry name" value="Znf_NFX1"/>
</dbReference>
<sequence length="1243" mass="135750">MEDWKVNNRENREAMEKIGTLFPVHSQVRKIKEESETIIDWGPGQPEIRPLAAAFRDMNRPISRSPLGISGRPISELHSSSSSLTPNFKIRTQNSNQSTSSSSQFTSQIATISSSSSSDQNIQRRTSIIPLLPSSPFRSSFHQNMSSHVRNVRKDRLRFPASSARQTWVPRGSTTTTTTTATHVNQPLNVDLSDNRDGRELNSSPHPVNRDGGNHGPRVHMGPRRNQRKDKEKDKEKSGDQGVKELRNSNLPQLVHEIQEKLTKGTVECMICYDMVRRSAPIWSCSSCFCIFHLTCIKKWARAPTSTDLVAEKNQGLNWRCPGCQSVQLTSSKEIRYVCFCGKRQEPQSDLYLTPHSCGEPCGKPLDREMLIAGGSKENLCPHNCVLQCHPGPCPPCKAFAPPRLCPCGKKLITTRCSDRKSTLTCGQRCEKLLDCGHHRCEKICHLGPCDSCQVLISASCFCKKKKELVLCGSITLKGEVNAEDGVFPCSSICGKILNCRNHFCSEICHPGPCGGCVLVPDMIKTCYCGKTPLQKERTSCLDPIPVCSELCDKLLPCGKHRCKDVCHAGDCAPCLVQVVQKCRCGSTSQNVECYKTSSPTDIFTCEKPCGWKKNCGRHRCSERCCPLSNSGYSHSGDWDPHFCVLRCGKKLRCGQHSCESLCHSGHCSPCPETIFTDLTCACGKTSIPPPLPCGTPPPSCQLPCSVPQPCGHSSTHSCHFGDCPPCTVPIAKECIGGHVVLRNIPCGSRDIRCNKLCGKTRQCGIHACNRTCHPPPCDTSAGSDSGQKTSCGQTCGAPRRDCRHTCTAPCHRSAPCPDARCEFPVIITCSCGRITASVPCDAGGSGTGFNTDTLYASIIQKLPAPLQPIEATSKKVPLGQRKLMCDDECSKLERKRVLADAFDINPPNLDALHFGDSSASELLADLFRRDSKWVLSVEERCKFLVLGKNRGAMSGLKVHVFCPMPKDKRDAVRLIAERWKLAINSVGWEPKRFIAIHVTPKSKVPPRVLGIKGSTTTSTPHPPAYDPLVDMDPRLVVSFPDLPREADISALVLRFGGECELVWLNDKNALAVFSDPARAATAMRRLDHGTAYHGASFLQNGGASASSNGNAWGGENANKEGGALKSSNPWKRAVVQDSSWKETSWGDEEWSGPSIDVQASVWKREAPLPASLNRWHALDPESSGSSSAQSVEHNPGSRVGRSSSSGSESGTSRSLNSLGTQVVADNETNMSEVADDWEKAYD</sequence>
<gene>
    <name evidence="14" type="primary">NFXL1</name>
    <name evidence="14" type="ORF">SDJN03_26864</name>
</gene>
<dbReference type="Proteomes" id="UP000685013">
    <property type="component" value="Chromosome 18"/>
</dbReference>
<feature type="domain" description="RING-type" evidence="13">
    <location>
        <begin position="269"/>
        <end position="325"/>
    </location>
</feature>
<evidence type="ECO:0000256" key="7">
    <source>
        <dbReference type="ARBA" id="ARBA00023015"/>
    </source>
</evidence>
<keyword evidence="7" id="KW-0805">Transcription regulation</keyword>
<dbReference type="PANTHER" id="PTHR12360">
    <property type="entry name" value="NUCLEAR TRANSCRIPTION FACTOR, X-BOX BINDING 1 NFX1"/>
    <property type="match status" value="1"/>
</dbReference>
<organism evidence="14 15">
    <name type="scientific">Cucurbita argyrosperma subsp. sororia</name>
    <dbReference type="NCBI Taxonomy" id="37648"/>
    <lineage>
        <taxon>Eukaryota</taxon>
        <taxon>Viridiplantae</taxon>
        <taxon>Streptophyta</taxon>
        <taxon>Embryophyta</taxon>
        <taxon>Tracheophyta</taxon>
        <taxon>Spermatophyta</taxon>
        <taxon>Magnoliopsida</taxon>
        <taxon>eudicotyledons</taxon>
        <taxon>Gunneridae</taxon>
        <taxon>Pentapetalae</taxon>
        <taxon>rosids</taxon>
        <taxon>fabids</taxon>
        <taxon>Cucurbitales</taxon>
        <taxon>Cucurbitaceae</taxon>
        <taxon>Cucurbiteae</taxon>
        <taxon>Cucurbita</taxon>
    </lineage>
</organism>
<dbReference type="Pfam" id="PF01422">
    <property type="entry name" value="zf-NF-X1"/>
    <property type="match status" value="8"/>
</dbReference>
<feature type="compositionally biased region" description="Basic residues" evidence="11">
    <location>
        <begin position="217"/>
        <end position="228"/>
    </location>
</feature>
<dbReference type="GO" id="GO:0005634">
    <property type="term" value="C:nucleus"/>
    <property type="evidence" value="ECO:0007669"/>
    <property type="project" value="UniProtKB-SubCell"/>
</dbReference>
<dbReference type="GO" id="GO:0000977">
    <property type="term" value="F:RNA polymerase II transcription regulatory region sequence-specific DNA binding"/>
    <property type="evidence" value="ECO:0007669"/>
    <property type="project" value="TreeGrafter"/>
</dbReference>
<reference evidence="14 15" key="1">
    <citation type="journal article" date="2021" name="Hortic Res">
        <title>The domestication of Cucurbita argyrosperma as revealed by the genome of its wild relative.</title>
        <authorList>
            <person name="Barrera-Redondo J."/>
            <person name="Sanchez-de la Vega G."/>
            <person name="Aguirre-Liguori J.A."/>
            <person name="Castellanos-Morales G."/>
            <person name="Gutierrez-Guerrero Y.T."/>
            <person name="Aguirre-Dugua X."/>
            <person name="Aguirre-Planter E."/>
            <person name="Tenaillon M.I."/>
            <person name="Lira-Saade R."/>
            <person name="Eguiarte L.E."/>
        </authorList>
    </citation>
    <scope>NUCLEOTIDE SEQUENCE [LARGE SCALE GENOMIC DNA]</scope>
    <source>
        <strain evidence="14">JBR-2021</strain>
    </source>
</reference>
<comment type="similarity">
    <text evidence="2">Belongs to the NFX1 family.</text>
</comment>
<name>A0AAV6M0I3_9ROSI</name>
<dbReference type="InterPro" id="IPR056234">
    <property type="entry name" value="RRM_NFXL1"/>
</dbReference>
<evidence type="ECO:0000256" key="10">
    <source>
        <dbReference type="PROSITE-ProRule" id="PRU00175"/>
    </source>
</evidence>
<dbReference type="CDD" id="cd16492">
    <property type="entry name" value="RING-CH-C4HC3_NFX1-like"/>
    <property type="match status" value="1"/>
</dbReference>
<keyword evidence="6" id="KW-0862">Zinc</keyword>
<feature type="compositionally biased region" description="Low complexity" evidence="11">
    <location>
        <begin position="93"/>
        <end position="104"/>
    </location>
</feature>
<evidence type="ECO:0000259" key="12">
    <source>
        <dbReference type="PROSITE" id="PS50016"/>
    </source>
</evidence>
<accession>A0AAV6M0I3</accession>
<dbReference type="PROSITE" id="PS50016">
    <property type="entry name" value="ZF_PHD_2"/>
    <property type="match status" value="1"/>
</dbReference>
<evidence type="ECO:0000256" key="5">
    <source>
        <dbReference type="ARBA" id="ARBA00022771"/>
    </source>
</evidence>
<keyword evidence="15" id="KW-1185">Reference proteome</keyword>
<keyword evidence="9" id="KW-0539">Nucleus</keyword>
<dbReference type="EMBL" id="JAGKQH010000018">
    <property type="protein sequence ID" value="KAG6572977.1"/>
    <property type="molecule type" value="Genomic_DNA"/>
</dbReference>
<protein>
    <submittedName>
        <fullName evidence="14">NF-X1-type zinc finger protein NFXL1</fullName>
    </submittedName>
</protein>
<feature type="region of interest" description="Disordered" evidence="11">
    <location>
        <begin position="64"/>
        <end position="104"/>
    </location>
</feature>
<keyword evidence="8" id="KW-0804">Transcription</keyword>
<dbReference type="SMART" id="SM00438">
    <property type="entry name" value="ZnF_NFX"/>
    <property type="match status" value="9"/>
</dbReference>
<dbReference type="PANTHER" id="PTHR12360:SF12">
    <property type="entry name" value="TRANSCRIPTIONAL REPRESSOR NF-X1"/>
    <property type="match status" value="1"/>
</dbReference>
<evidence type="ECO:0000256" key="11">
    <source>
        <dbReference type="SAM" id="MobiDB-lite"/>
    </source>
</evidence>